<dbReference type="GO" id="GO:0016459">
    <property type="term" value="C:myosin complex"/>
    <property type="evidence" value="ECO:0007669"/>
    <property type="project" value="UniProtKB-KW"/>
</dbReference>
<dbReference type="SMART" id="SM01132">
    <property type="entry name" value="DIL"/>
    <property type="match status" value="1"/>
</dbReference>
<dbReference type="RefSeq" id="XP_066910495.1">
    <property type="nucleotide sequence ID" value="XM_067054394.1"/>
</dbReference>
<keyword evidence="17" id="KW-1185">Reference proteome</keyword>
<dbReference type="GO" id="GO:0016020">
    <property type="term" value="C:membrane"/>
    <property type="evidence" value="ECO:0007669"/>
    <property type="project" value="TreeGrafter"/>
</dbReference>
<dbReference type="Gene3D" id="1.20.5.190">
    <property type="match status" value="3"/>
</dbReference>
<dbReference type="InterPro" id="IPR027417">
    <property type="entry name" value="P-loop_NTPase"/>
</dbReference>
<proteinExistence type="inferred from homology"/>
<keyword evidence="5" id="KW-0112">Calmodulin-binding</keyword>
<keyword evidence="3 10" id="KW-0547">Nucleotide-binding</keyword>
<dbReference type="Pfam" id="PF00612">
    <property type="entry name" value="IQ"/>
    <property type="match status" value="3"/>
</dbReference>
<evidence type="ECO:0000256" key="8">
    <source>
        <dbReference type="ARBA" id="ARBA00023175"/>
    </source>
</evidence>
<evidence type="ECO:0000256" key="4">
    <source>
        <dbReference type="ARBA" id="ARBA00022840"/>
    </source>
</evidence>
<dbReference type="PANTHER" id="PTHR13140">
    <property type="entry name" value="MYOSIN"/>
    <property type="match status" value="1"/>
</dbReference>
<protein>
    <recommendedName>
        <fullName evidence="18">Unconventional myosin-Va</fullName>
    </recommendedName>
</protein>
<evidence type="ECO:0000259" key="14">
    <source>
        <dbReference type="PROSITE" id="PS51456"/>
    </source>
</evidence>
<dbReference type="GO" id="GO:0051015">
    <property type="term" value="F:actin filament binding"/>
    <property type="evidence" value="ECO:0007669"/>
    <property type="project" value="TreeGrafter"/>
</dbReference>
<keyword evidence="2" id="KW-0677">Repeat</keyword>
<dbReference type="Proteomes" id="UP000594262">
    <property type="component" value="Unplaced"/>
</dbReference>
<dbReference type="Gene3D" id="1.20.58.530">
    <property type="match status" value="1"/>
</dbReference>
<accession>A0A7M5V747</accession>
<feature type="region of interest" description="Disordered" evidence="12">
    <location>
        <begin position="1082"/>
        <end position="1116"/>
    </location>
</feature>
<dbReference type="GO" id="GO:0005516">
    <property type="term" value="F:calmodulin binding"/>
    <property type="evidence" value="ECO:0007669"/>
    <property type="project" value="UniProtKB-KW"/>
</dbReference>
<dbReference type="GeneID" id="136797807"/>
<evidence type="ECO:0000256" key="12">
    <source>
        <dbReference type="SAM" id="MobiDB-lite"/>
    </source>
</evidence>
<evidence type="ECO:0000256" key="11">
    <source>
        <dbReference type="SAM" id="Coils"/>
    </source>
</evidence>
<dbReference type="InterPro" id="IPR036103">
    <property type="entry name" value="MYSc_Myo5"/>
</dbReference>
<dbReference type="PROSITE" id="PS50096">
    <property type="entry name" value="IQ"/>
    <property type="match status" value="4"/>
</dbReference>
<dbReference type="Gene3D" id="1.10.10.820">
    <property type="match status" value="1"/>
</dbReference>
<dbReference type="InterPro" id="IPR002710">
    <property type="entry name" value="Dilute_dom"/>
</dbReference>
<evidence type="ECO:0000259" key="13">
    <source>
        <dbReference type="PROSITE" id="PS51126"/>
    </source>
</evidence>
<evidence type="ECO:0000256" key="9">
    <source>
        <dbReference type="ARBA" id="ARBA00023203"/>
    </source>
</evidence>
<dbReference type="PANTHER" id="PTHR13140:SF706">
    <property type="entry name" value="DILUTE CLASS UNCONVENTIONAL MYOSIN, ISOFORM C"/>
    <property type="match status" value="1"/>
</dbReference>
<dbReference type="Gene3D" id="3.40.850.10">
    <property type="entry name" value="Kinesin motor domain"/>
    <property type="match status" value="1"/>
</dbReference>
<dbReference type="GO" id="GO:0005524">
    <property type="term" value="F:ATP binding"/>
    <property type="evidence" value="ECO:0007669"/>
    <property type="project" value="UniProtKB-UniRule"/>
</dbReference>
<feature type="coiled-coil region" evidence="11">
    <location>
        <begin position="1123"/>
        <end position="1220"/>
    </location>
</feature>
<dbReference type="Pfam" id="PF01843">
    <property type="entry name" value="DIL"/>
    <property type="match status" value="1"/>
</dbReference>
<dbReference type="PROSITE" id="PS51126">
    <property type="entry name" value="DILUTE"/>
    <property type="match status" value="1"/>
</dbReference>
<dbReference type="SMART" id="SM00242">
    <property type="entry name" value="MYSc"/>
    <property type="match status" value="1"/>
</dbReference>
<evidence type="ECO:0000313" key="17">
    <source>
        <dbReference type="Proteomes" id="UP000594262"/>
    </source>
</evidence>
<keyword evidence="9 10" id="KW-0009">Actin-binding</keyword>
<dbReference type="FunFam" id="1.20.58.530:FF:000002">
    <property type="entry name" value="Class V myosin"/>
    <property type="match status" value="1"/>
</dbReference>
<feature type="compositionally biased region" description="Low complexity" evidence="12">
    <location>
        <begin position="1233"/>
        <end position="1248"/>
    </location>
</feature>
<keyword evidence="6 11" id="KW-0175">Coiled coil</keyword>
<dbReference type="Gene3D" id="1.20.120.720">
    <property type="entry name" value="Myosin VI head, motor domain, U50 subdomain"/>
    <property type="match status" value="1"/>
</dbReference>
<feature type="region of interest" description="Disordered" evidence="12">
    <location>
        <begin position="599"/>
        <end position="622"/>
    </location>
</feature>
<feature type="region of interest" description="Disordered" evidence="12">
    <location>
        <begin position="1282"/>
        <end position="1315"/>
    </location>
</feature>
<evidence type="ECO:0000256" key="2">
    <source>
        <dbReference type="ARBA" id="ARBA00022737"/>
    </source>
</evidence>
<dbReference type="Pfam" id="PF00063">
    <property type="entry name" value="Myosin_head"/>
    <property type="match status" value="1"/>
</dbReference>
<evidence type="ECO:0000313" key="16">
    <source>
        <dbReference type="EnsemblMetazoa" id="CLYHEMP010886.1"/>
    </source>
</evidence>
<keyword evidence="8 10" id="KW-0505">Motor protein</keyword>
<dbReference type="InterPro" id="IPR001609">
    <property type="entry name" value="Myosin_head_motor_dom-like"/>
</dbReference>
<feature type="domain" description="Myosin motor" evidence="14">
    <location>
        <begin position="68"/>
        <end position="752"/>
    </location>
</feature>
<dbReference type="GO" id="GO:0005737">
    <property type="term" value="C:cytoplasm"/>
    <property type="evidence" value="ECO:0007669"/>
    <property type="project" value="TreeGrafter"/>
</dbReference>
<dbReference type="FunFam" id="1.20.5.190:FF:000001">
    <property type="entry name" value="unconventional myosin-Va"/>
    <property type="match status" value="1"/>
</dbReference>
<dbReference type="CDD" id="cd23767">
    <property type="entry name" value="IQCD"/>
    <property type="match status" value="1"/>
</dbReference>
<dbReference type="EnsemblMetazoa" id="CLYHEMT010886.1">
    <property type="protein sequence ID" value="CLYHEMP010886.1"/>
    <property type="gene ID" value="CLYHEMG010886"/>
</dbReference>
<dbReference type="GO" id="GO:0007015">
    <property type="term" value="P:actin filament organization"/>
    <property type="evidence" value="ECO:0007669"/>
    <property type="project" value="TreeGrafter"/>
</dbReference>
<sequence>MVKSNEELYTKGTRIWVPDPDQVWIGAELLEDLKDDQLELTLEDGREVVLDLKVTKSLPPLRNPDILVGSDDLTTLSYLHEAAVLYNLQERFLNSQCIYTYCGIVLVALNPYQSVPLYGQEIISAYSGKSSHEIDPHIYAVAENAYRSMLNLNQNQSIIVSGESGAGKTVSAKYAMRYFANVGGSIAESTVEKKVLASNPIMEAIGNAKTIRNDNSSRFGKYIEINFDTSNSIIGANMRTYLLEKSRVVFQAANERNYHIFHQLCACHDHPDLQDLQLGESTEFYYTQQGENPTIPGVDDAKDFQETCEALSLLGIYSEQQRMIWRILAAILHLGNVSIEVTSKIKDECGIRQEDVHLMMVATLLGIDKNQLRKWLCARKIVATGDVYVKPLTFAEANNGRDALAKHIYSMLFKWIVEHINSSLAIATQRKSFIGVLDIYGFETFEVNSFEQFCINYANEKLQQQFNMHVFKLEQEEYIREQITWSFIDFYDNQSCIDLIETKLGILDLLDEECRMPKGSDSAWALKLYKQHLKTSDHFIKPRMSEKAFIIRHYADDVIYDCDGFVEKNRDLINEEHINLLCASEYELVGELFRSDNTASTHAPRKRTTSRVGKSAPKGKKTVGSEFRDSLKMLMDTLNSTSPHYVRCIKSNDGKEAFQLDLHRCVQQLRACGVLETIRISAAGYPSRWTYNEFFDRYRMLIPWKSINWDSLNDTCNTILSAHIDDDDKFQLGKTKIFFRAGAVAYLERLRSDLLKRSCITIQKNIKCWLACRKFQRMRKSAIAIQCFVRVYQAKRLVQSLRERRAAIRIQKIWRGHSTRQWFLKVREQIIQIQAQIRGVLARRRLRAKIQQIKSVIIQKYWRMYKTRKEYLKTRKGIILLQCCVRRMAARKELKRLKIEARSVEHLKKQTKGMEIKVISLQQKLNAELQEKKEMQGKIEHMATLEKELHKVQEMKPQLDELTKTQEKLKSEKEELEKQKLLDEEKTKSLEDKLNTVEKTKDEEIASLKEALAALQNSLTEQTDRNEQIIKERGELITKRLEEQKEQLTSEITAERASHQKMIGEYARLEQRFDNLQQELQIEKTSPDKRRRSQFDSDSFELLSTKDSNKPDDDVIVSGNAEVGELTRERDMLLEQVELLKEEKNFSMQVHEVEEKQAHRVSDREKDDLLNENQRLVRELDILREAAESQNTEEANDRAISKLLAEIKELRHENVLLRKKATIKENGLGPRPSSTSSSSDVSENNNLSDAAQKEVSRLTMENISLREEIDLLKEKLKETIGQNKMMSRQSSSSSVNNENYGLGSRTRSNVTELTRKRSQTIEARISEGNLTEAGKLLMTYAGLSRKKQNDQKTQFTNDKKAEKKQGMIKFSASVQDDLVRKLVTDLNMEHVEKEMPGLTAHIMFMSIRYIDFVNQERLMQSYLTTIISSIKKRATEKVGDIDNQAFWLANTYRLYCNMKQFSGEQQYQGRNTREQNEHCLMNFDLSEYRQVLSDACVKIYQDMVHNVQTRINNLIVPGMLEYESIPGVVSTLRRFKNEKIKRPSEEIITVKDITNKLSAILAVLNAHCVEPSLIKQIFRQIYYFINATMINNILLRKDMCHWSRGLQIKFNLTQLEEWCRTNQLHGKNVVEQLEPITEVVQLLQVNKKSLEDVDGIIAIVKHLNALQVQKLLSMYSPNEFEPRIPGNLIRTVVSKLPKLDNMILMYNLKHVTPMAVGYVPSNVNLEKVVIPPDLEINDLVEVI</sequence>
<feature type="binding site" evidence="10">
    <location>
        <begin position="162"/>
        <end position="169"/>
    </location>
    <ligand>
        <name>ATP</name>
        <dbReference type="ChEBI" id="CHEBI:30616"/>
    </ligand>
</feature>
<comment type="similarity">
    <text evidence="1 10">Belongs to the TRAFAC class myosin-kinesin ATPase superfamily. Myosin family.</text>
</comment>
<dbReference type="GO" id="GO:0000146">
    <property type="term" value="F:microfilament motor activity"/>
    <property type="evidence" value="ECO:0007669"/>
    <property type="project" value="TreeGrafter"/>
</dbReference>
<dbReference type="PRINTS" id="PR00193">
    <property type="entry name" value="MYOSINHEAVY"/>
</dbReference>
<dbReference type="PROSITE" id="PS51844">
    <property type="entry name" value="SH3_LIKE"/>
    <property type="match status" value="1"/>
</dbReference>
<keyword evidence="4 10" id="KW-0067">ATP-binding</keyword>
<organism evidence="16 17">
    <name type="scientific">Clytia hemisphaerica</name>
    <dbReference type="NCBI Taxonomy" id="252671"/>
    <lineage>
        <taxon>Eukaryota</taxon>
        <taxon>Metazoa</taxon>
        <taxon>Cnidaria</taxon>
        <taxon>Hydrozoa</taxon>
        <taxon>Hydroidolina</taxon>
        <taxon>Leptothecata</taxon>
        <taxon>Obeliida</taxon>
        <taxon>Clytiidae</taxon>
        <taxon>Clytia</taxon>
    </lineage>
</organism>
<evidence type="ECO:0000256" key="5">
    <source>
        <dbReference type="ARBA" id="ARBA00022860"/>
    </source>
</evidence>
<feature type="compositionally biased region" description="Polar residues" evidence="12">
    <location>
        <begin position="1282"/>
        <end position="1312"/>
    </location>
</feature>
<name>A0A7M5V747_9CNID</name>
<feature type="domain" description="Dilute" evidence="13">
    <location>
        <begin position="1424"/>
        <end position="1698"/>
    </location>
</feature>
<keyword evidence="7 10" id="KW-0518">Myosin</keyword>
<evidence type="ECO:0008006" key="18">
    <source>
        <dbReference type="Google" id="ProtNLM"/>
    </source>
</evidence>
<dbReference type="OrthoDB" id="6108017at2759"/>
<dbReference type="SUPFAM" id="SSF52540">
    <property type="entry name" value="P-loop containing nucleoside triphosphate hydrolases"/>
    <property type="match status" value="2"/>
</dbReference>
<evidence type="ECO:0000256" key="1">
    <source>
        <dbReference type="ARBA" id="ARBA00008314"/>
    </source>
</evidence>
<feature type="region of interest" description="Actin-binding" evidence="10">
    <location>
        <begin position="631"/>
        <end position="653"/>
    </location>
</feature>
<dbReference type="InterPro" id="IPR000048">
    <property type="entry name" value="IQ_motif_EF-hand-BS"/>
</dbReference>
<dbReference type="CDD" id="cd01380">
    <property type="entry name" value="MYSc_Myo5"/>
    <property type="match status" value="1"/>
</dbReference>
<evidence type="ECO:0000256" key="3">
    <source>
        <dbReference type="ARBA" id="ARBA00022741"/>
    </source>
</evidence>
<dbReference type="PROSITE" id="PS51456">
    <property type="entry name" value="MYOSIN_MOTOR"/>
    <property type="match status" value="1"/>
</dbReference>
<evidence type="ECO:0000256" key="10">
    <source>
        <dbReference type="PROSITE-ProRule" id="PRU00782"/>
    </source>
</evidence>
<dbReference type="FunFam" id="1.10.10.820:FF:000001">
    <property type="entry name" value="Myosin heavy chain"/>
    <property type="match status" value="1"/>
</dbReference>
<dbReference type="SMART" id="SM00015">
    <property type="entry name" value="IQ"/>
    <property type="match status" value="6"/>
</dbReference>
<feature type="domain" description="Myosin N-terminal SH3-like" evidence="15">
    <location>
        <begin position="10"/>
        <end position="60"/>
    </location>
</feature>
<feature type="region of interest" description="Disordered" evidence="12">
    <location>
        <begin position="1223"/>
        <end position="1255"/>
    </location>
</feature>
<evidence type="ECO:0000256" key="7">
    <source>
        <dbReference type="ARBA" id="ARBA00023123"/>
    </source>
</evidence>
<evidence type="ECO:0000259" key="15">
    <source>
        <dbReference type="PROSITE" id="PS51844"/>
    </source>
</evidence>
<reference evidence="16" key="1">
    <citation type="submission" date="2021-01" db="UniProtKB">
        <authorList>
            <consortium name="EnsemblMetazoa"/>
        </authorList>
    </citation>
    <scope>IDENTIFICATION</scope>
</reference>
<dbReference type="InterPro" id="IPR036961">
    <property type="entry name" value="Kinesin_motor_dom_sf"/>
</dbReference>
<evidence type="ECO:0000256" key="6">
    <source>
        <dbReference type="ARBA" id="ARBA00023054"/>
    </source>
</evidence>
<dbReference type="Gene3D" id="6.20.240.20">
    <property type="match status" value="1"/>
</dbReference>
<dbReference type="InterPro" id="IPR004009">
    <property type="entry name" value="SH3_Myosin"/>
</dbReference>